<evidence type="ECO:0000259" key="2">
    <source>
        <dbReference type="PROSITE" id="PS51456"/>
    </source>
</evidence>
<sequence>MEPTFYSSQGASNCLGPALHEDKQKAILDFARVCSALSVLGVSNTEVKAIWSVLAAIYHLGIAGSVKADNSSTGRWQFSNPQSAHRAASLLGTTSEELSHCLFGEDNSTPHTSFPTSSPTDRLLDRDLTPLEMLEGMVVGLYGEVFNAIAALINR</sequence>
<reference evidence="3" key="1">
    <citation type="submission" date="2020-11" db="EMBL/GenBank/DDBJ databases">
        <authorList>
            <person name="Tran Van P."/>
        </authorList>
    </citation>
    <scope>NUCLEOTIDE SEQUENCE</scope>
</reference>
<dbReference type="InterPro" id="IPR001609">
    <property type="entry name" value="Myosin_head_motor_dom-like"/>
</dbReference>
<dbReference type="GO" id="GO:0003774">
    <property type="term" value="F:cytoskeletal motor activity"/>
    <property type="evidence" value="ECO:0007669"/>
    <property type="project" value="InterPro"/>
</dbReference>
<dbReference type="SUPFAM" id="SSF52540">
    <property type="entry name" value="P-loop containing nucleoside triphosphate hydrolases"/>
    <property type="match status" value="1"/>
</dbReference>
<comment type="caution">
    <text evidence="1">Lacks conserved residue(s) required for the propagation of feature annotation.</text>
</comment>
<comment type="similarity">
    <text evidence="1">Belongs to the TRAFAC class myosin-kinesin ATPase superfamily. Myosin family.</text>
</comment>
<feature type="domain" description="Myosin motor" evidence="2">
    <location>
        <begin position="1"/>
        <end position="155"/>
    </location>
</feature>
<evidence type="ECO:0000256" key="1">
    <source>
        <dbReference type="PROSITE-ProRule" id="PRU00782"/>
    </source>
</evidence>
<accession>A0A7R9IBI3</accession>
<protein>
    <recommendedName>
        <fullName evidence="2">Myosin motor domain-containing protein</fullName>
    </recommendedName>
</protein>
<evidence type="ECO:0000313" key="3">
    <source>
        <dbReference type="EMBL" id="CAD7453157.1"/>
    </source>
</evidence>
<dbReference type="GO" id="GO:0003779">
    <property type="term" value="F:actin binding"/>
    <property type="evidence" value="ECO:0007669"/>
    <property type="project" value="UniProtKB-KW"/>
</dbReference>
<proteinExistence type="inferred from homology"/>
<dbReference type="PROSITE" id="PS51456">
    <property type="entry name" value="MYOSIN_MOTOR"/>
    <property type="match status" value="1"/>
</dbReference>
<name>A0A7R9IBI3_9NEOP</name>
<dbReference type="InterPro" id="IPR027417">
    <property type="entry name" value="P-loop_NTPase"/>
</dbReference>
<gene>
    <name evidence="3" type="ORF">TTEB3V08_LOCUS1307</name>
</gene>
<keyword evidence="1" id="KW-0505">Motor protein</keyword>
<dbReference type="GO" id="GO:0005524">
    <property type="term" value="F:ATP binding"/>
    <property type="evidence" value="ECO:0007669"/>
    <property type="project" value="InterPro"/>
</dbReference>
<dbReference type="EMBL" id="OE000269">
    <property type="protein sequence ID" value="CAD7453157.1"/>
    <property type="molecule type" value="Genomic_DNA"/>
</dbReference>
<dbReference type="Gene3D" id="1.20.120.720">
    <property type="entry name" value="Myosin VI head, motor domain, U50 subdomain"/>
    <property type="match status" value="1"/>
</dbReference>
<dbReference type="AlphaFoldDB" id="A0A7R9IBI3"/>
<keyword evidence="1" id="KW-0518">Myosin</keyword>
<dbReference type="GO" id="GO:0016459">
    <property type="term" value="C:myosin complex"/>
    <property type="evidence" value="ECO:0007669"/>
    <property type="project" value="UniProtKB-KW"/>
</dbReference>
<organism evidence="3">
    <name type="scientific">Timema tahoe</name>
    <dbReference type="NCBI Taxonomy" id="61484"/>
    <lineage>
        <taxon>Eukaryota</taxon>
        <taxon>Metazoa</taxon>
        <taxon>Ecdysozoa</taxon>
        <taxon>Arthropoda</taxon>
        <taxon>Hexapoda</taxon>
        <taxon>Insecta</taxon>
        <taxon>Pterygota</taxon>
        <taxon>Neoptera</taxon>
        <taxon>Polyneoptera</taxon>
        <taxon>Phasmatodea</taxon>
        <taxon>Timematodea</taxon>
        <taxon>Timematoidea</taxon>
        <taxon>Timematidae</taxon>
        <taxon>Timema</taxon>
    </lineage>
</organism>
<keyword evidence="1" id="KW-0009">Actin-binding</keyword>